<dbReference type="Pfam" id="PF13646">
    <property type="entry name" value="HEAT_2"/>
    <property type="match status" value="1"/>
</dbReference>
<dbReference type="RefSeq" id="WP_168448040.1">
    <property type="nucleotide sequence ID" value="NZ_JAAXOW010000004.1"/>
</dbReference>
<organism evidence="1 2">
    <name type="scientific">Sanguibacter hominis ATCC BAA-789</name>
    <dbReference type="NCBI Taxonomy" id="1312740"/>
    <lineage>
        <taxon>Bacteria</taxon>
        <taxon>Bacillati</taxon>
        <taxon>Actinomycetota</taxon>
        <taxon>Actinomycetes</taxon>
        <taxon>Micrococcales</taxon>
        <taxon>Sanguibacteraceae</taxon>
        <taxon>Sanguibacter</taxon>
    </lineage>
</organism>
<dbReference type="Proteomes" id="UP000774283">
    <property type="component" value="Unassembled WGS sequence"/>
</dbReference>
<evidence type="ECO:0000313" key="1">
    <source>
        <dbReference type="EMBL" id="NKX93975.1"/>
    </source>
</evidence>
<dbReference type="AlphaFoldDB" id="A0A9X5FCS6"/>
<dbReference type="EMBL" id="JAAXOW010000004">
    <property type="protein sequence ID" value="NKX93975.1"/>
    <property type="molecule type" value="Genomic_DNA"/>
</dbReference>
<sequence length="232" mass="24317">MSRAAGWHDELQRRATGDWPAFLSEHSGLPGPRANLPLVDAAAALASQATIDALLDSGDEYLVMCAAAALGRRANDPAAAARARALASDERWRVREGVAIGLQLLGDRNLPALLVLVEEWAADPDPLVGRAAVAAVCEPRLLRDPQATAAALAACERLTTRLAALPPGQRRGADVRTLRQALGYCWSVAVAADPTAGLPTFGALDVADPDVAWIVRTNTGKKRLAALLTSPA</sequence>
<evidence type="ECO:0000313" key="2">
    <source>
        <dbReference type="Proteomes" id="UP000774283"/>
    </source>
</evidence>
<dbReference type="Gene3D" id="1.25.10.10">
    <property type="entry name" value="Leucine-rich Repeat Variant"/>
    <property type="match status" value="1"/>
</dbReference>
<proteinExistence type="predicted"/>
<comment type="caution">
    <text evidence="1">The sequence shown here is derived from an EMBL/GenBank/DDBJ whole genome shotgun (WGS) entry which is preliminary data.</text>
</comment>
<protein>
    <submittedName>
        <fullName evidence="1">HEAT repeat domain-containing protein</fullName>
    </submittedName>
</protein>
<accession>A0A9X5FCS6</accession>
<dbReference type="SUPFAM" id="SSF48371">
    <property type="entry name" value="ARM repeat"/>
    <property type="match status" value="1"/>
</dbReference>
<gene>
    <name evidence="1" type="ORF">HF995_11970</name>
</gene>
<name>A0A9X5FCS6_9MICO</name>
<reference evidence="1 2" key="1">
    <citation type="submission" date="2020-04" db="EMBL/GenBank/DDBJ databases">
        <title>MicrobeNet Type strains.</title>
        <authorList>
            <person name="Nicholson A.C."/>
        </authorList>
    </citation>
    <scope>NUCLEOTIDE SEQUENCE [LARGE SCALE GENOMIC DNA]</scope>
    <source>
        <strain evidence="1 2">ATCC BAA-789</strain>
    </source>
</reference>
<dbReference type="InterPro" id="IPR016024">
    <property type="entry name" value="ARM-type_fold"/>
</dbReference>
<dbReference type="InterPro" id="IPR011989">
    <property type="entry name" value="ARM-like"/>
</dbReference>
<keyword evidence="2" id="KW-1185">Reference proteome</keyword>